<dbReference type="InterPro" id="IPR029017">
    <property type="entry name" value="Enolase-like_N"/>
</dbReference>
<keyword evidence="1" id="KW-1133">Transmembrane helix</keyword>
<dbReference type="Gene3D" id="3.30.390.10">
    <property type="entry name" value="Enolase-like, N-terminal domain"/>
    <property type="match status" value="1"/>
</dbReference>
<protein>
    <submittedName>
        <fullName evidence="2">Uncharacterized protein</fullName>
    </submittedName>
</protein>
<organism evidence="2 3">
    <name type="scientific">Phialemonium thermophilum</name>
    <dbReference type="NCBI Taxonomy" id="223376"/>
    <lineage>
        <taxon>Eukaryota</taxon>
        <taxon>Fungi</taxon>
        <taxon>Dikarya</taxon>
        <taxon>Ascomycota</taxon>
        <taxon>Pezizomycotina</taxon>
        <taxon>Sordariomycetes</taxon>
        <taxon>Sordariomycetidae</taxon>
        <taxon>Cephalothecales</taxon>
        <taxon>Cephalothecaceae</taxon>
        <taxon>Phialemonium</taxon>
    </lineage>
</organism>
<name>A0ABR3VUI3_9PEZI</name>
<dbReference type="EMBL" id="JAZHXJ010001143">
    <property type="protein sequence ID" value="KAL1845311.1"/>
    <property type="molecule type" value="Genomic_DNA"/>
</dbReference>
<sequence length="152" mass="16710">MLWPGRTEFLFRYVFFVAFQPSFASFSFAYSILLTTACFLSPLLLSRCRRSPCPAHLTPFPSFPQSTPVLAHFPQTPTSTPTMGSVAPIDVADVKILGFVVTDLRFPTSLDGVGSDAMHVGTNGSHPYIQLKTNHEGLVGEGIVRHDDYRCA</sequence>
<evidence type="ECO:0000313" key="3">
    <source>
        <dbReference type="Proteomes" id="UP001586593"/>
    </source>
</evidence>
<keyword evidence="3" id="KW-1185">Reference proteome</keyword>
<evidence type="ECO:0000313" key="2">
    <source>
        <dbReference type="EMBL" id="KAL1845311.1"/>
    </source>
</evidence>
<accession>A0ABR3VUI3</accession>
<evidence type="ECO:0000256" key="1">
    <source>
        <dbReference type="SAM" id="Phobius"/>
    </source>
</evidence>
<proteinExistence type="predicted"/>
<gene>
    <name evidence="2" type="ORF">VTK73DRAFT_695</name>
</gene>
<reference evidence="2 3" key="1">
    <citation type="journal article" date="2024" name="Commun. Biol.">
        <title>Comparative genomic analysis of thermophilic fungi reveals convergent evolutionary adaptations and gene losses.</title>
        <authorList>
            <person name="Steindorff A.S."/>
            <person name="Aguilar-Pontes M.V."/>
            <person name="Robinson A.J."/>
            <person name="Andreopoulos B."/>
            <person name="LaButti K."/>
            <person name="Kuo A."/>
            <person name="Mondo S."/>
            <person name="Riley R."/>
            <person name="Otillar R."/>
            <person name="Haridas S."/>
            <person name="Lipzen A."/>
            <person name="Grimwood J."/>
            <person name="Schmutz J."/>
            <person name="Clum A."/>
            <person name="Reid I.D."/>
            <person name="Moisan M.C."/>
            <person name="Butler G."/>
            <person name="Nguyen T.T.M."/>
            <person name="Dewar K."/>
            <person name="Conant G."/>
            <person name="Drula E."/>
            <person name="Henrissat B."/>
            <person name="Hansel C."/>
            <person name="Singer S."/>
            <person name="Hutchinson M.I."/>
            <person name="de Vries R.P."/>
            <person name="Natvig D.O."/>
            <person name="Powell A.J."/>
            <person name="Tsang A."/>
            <person name="Grigoriev I.V."/>
        </authorList>
    </citation>
    <scope>NUCLEOTIDE SEQUENCE [LARGE SCALE GENOMIC DNA]</scope>
    <source>
        <strain evidence="2 3">ATCC 24622</strain>
    </source>
</reference>
<feature type="transmembrane region" description="Helical" evidence="1">
    <location>
        <begin position="23"/>
        <end position="45"/>
    </location>
</feature>
<dbReference type="Proteomes" id="UP001586593">
    <property type="component" value="Unassembled WGS sequence"/>
</dbReference>
<comment type="caution">
    <text evidence="2">The sequence shown here is derived from an EMBL/GenBank/DDBJ whole genome shotgun (WGS) entry which is preliminary data.</text>
</comment>
<keyword evidence="1" id="KW-0472">Membrane</keyword>
<keyword evidence="1" id="KW-0812">Transmembrane</keyword>